<evidence type="ECO:0000313" key="1">
    <source>
        <dbReference type="EMBL" id="KAH6592414.1"/>
    </source>
</evidence>
<comment type="caution">
    <text evidence="1">The sequence shown here is derived from an EMBL/GenBank/DDBJ whole genome shotgun (WGS) entry which is preliminary data.</text>
</comment>
<evidence type="ECO:0000313" key="2">
    <source>
        <dbReference type="Proteomes" id="UP001648503"/>
    </source>
</evidence>
<reference evidence="1 2" key="1">
    <citation type="submission" date="2021-02" db="EMBL/GenBank/DDBJ databases">
        <title>Variation within the Batrachochytrium salamandrivorans European outbreak.</title>
        <authorList>
            <person name="Kelly M."/>
            <person name="Pasmans F."/>
            <person name="Shea T.P."/>
            <person name="Munoz J.F."/>
            <person name="Carranza S."/>
            <person name="Cuomo C.A."/>
            <person name="Martel A."/>
        </authorList>
    </citation>
    <scope>NUCLEOTIDE SEQUENCE [LARGE SCALE GENOMIC DNA]</scope>
    <source>
        <strain evidence="1 2">AMFP18/2</strain>
    </source>
</reference>
<accession>A0ABQ8F536</accession>
<keyword evidence="2" id="KW-1185">Reference proteome</keyword>
<sequence>MEKLLASSINLPTDIYDSTGKQIQEWDGILLSGDTLYLLEAKHSMSIEKVKKIADRVKQFPQIMKLSAGKVFDVKDRKFVGIACGTRFPSGCREEAHRLGLMVVYPSGSRYRVDGKIDFDYAIQR</sequence>
<dbReference type="Proteomes" id="UP001648503">
    <property type="component" value="Unassembled WGS sequence"/>
</dbReference>
<protein>
    <recommendedName>
        <fullName evidence="3">Restriction endonuclease type IV Mrr domain-containing protein</fullName>
    </recommendedName>
</protein>
<gene>
    <name evidence="1" type="ORF">BASA50_008030</name>
</gene>
<organism evidence="1 2">
    <name type="scientific">Batrachochytrium salamandrivorans</name>
    <dbReference type="NCBI Taxonomy" id="1357716"/>
    <lineage>
        <taxon>Eukaryota</taxon>
        <taxon>Fungi</taxon>
        <taxon>Fungi incertae sedis</taxon>
        <taxon>Chytridiomycota</taxon>
        <taxon>Chytridiomycota incertae sedis</taxon>
        <taxon>Chytridiomycetes</taxon>
        <taxon>Rhizophydiales</taxon>
        <taxon>Rhizophydiales incertae sedis</taxon>
        <taxon>Batrachochytrium</taxon>
    </lineage>
</organism>
<dbReference type="EMBL" id="JAFCIX010000379">
    <property type="protein sequence ID" value="KAH6592414.1"/>
    <property type="molecule type" value="Genomic_DNA"/>
</dbReference>
<evidence type="ECO:0008006" key="3">
    <source>
        <dbReference type="Google" id="ProtNLM"/>
    </source>
</evidence>
<name>A0ABQ8F536_9FUNG</name>
<proteinExistence type="predicted"/>